<dbReference type="InterPro" id="IPR004279">
    <property type="entry name" value="Perilipin"/>
</dbReference>
<comment type="similarity">
    <text evidence="2">Belongs to the perilipin family.</text>
</comment>
<dbReference type="GO" id="GO:0005811">
    <property type="term" value="C:lipid droplet"/>
    <property type="evidence" value="ECO:0007669"/>
    <property type="project" value="UniProtKB-SubCell"/>
</dbReference>
<organism evidence="4 5">
    <name type="scientific">Odynerus spinipes</name>
    <dbReference type="NCBI Taxonomy" id="1348599"/>
    <lineage>
        <taxon>Eukaryota</taxon>
        <taxon>Metazoa</taxon>
        <taxon>Ecdysozoa</taxon>
        <taxon>Arthropoda</taxon>
        <taxon>Hexapoda</taxon>
        <taxon>Insecta</taxon>
        <taxon>Pterygota</taxon>
        <taxon>Neoptera</taxon>
        <taxon>Endopterygota</taxon>
        <taxon>Hymenoptera</taxon>
        <taxon>Apocrita</taxon>
        <taxon>Aculeata</taxon>
        <taxon>Vespoidea</taxon>
        <taxon>Vespidae</taxon>
        <taxon>Eumeninae</taxon>
        <taxon>Odynerus</taxon>
    </lineage>
</organism>
<evidence type="ECO:0000256" key="2">
    <source>
        <dbReference type="ARBA" id="ARBA00006311"/>
    </source>
</evidence>
<accession>A0AAD9R9J0</accession>
<keyword evidence="5" id="KW-1185">Reference proteome</keyword>
<name>A0AAD9R9J0_9HYME</name>
<dbReference type="PANTHER" id="PTHR14024">
    <property type="entry name" value="PERILIPIN"/>
    <property type="match status" value="1"/>
</dbReference>
<evidence type="ECO:0000256" key="1">
    <source>
        <dbReference type="ARBA" id="ARBA00004502"/>
    </source>
</evidence>
<dbReference type="Pfam" id="PF03036">
    <property type="entry name" value="Perilipin"/>
    <property type="match status" value="1"/>
</dbReference>
<dbReference type="EMBL" id="JAIFRP010004412">
    <property type="protein sequence ID" value="KAK2575639.1"/>
    <property type="molecule type" value="Genomic_DNA"/>
</dbReference>
<reference evidence="4" key="2">
    <citation type="journal article" date="2023" name="Commun. Biol.">
        <title>Intrasexual cuticular hydrocarbon dimorphism in a wasp sheds light on hydrocarbon biosynthesis genes in Hymenoptera.</title>
        <authorList>
            <person name="Moris V.C."/>
            <person name="Podsiadlowski L."/>
            <person name="Martin S."/>
            <person name="Oeyen J.P."/>
            <person name="Donath A."/>
            <person name="Petersen M."/>
            <person name="Wilbrandt J."/>
            <person name="Misof B."/>
            <person name="Liedtke D."/>
            <person name="Thamm M."/>
            <person name="Scheiner R."/>
            <person name="Schmitt T."/>
            <person name="Niehuis O."/>
        </authorList>
    </citation>
    <scope>NUCLEOTIDE SEQUENCE</scope>
    <source>
        <strain evidence="4">GBR_01_08_01A</strain>
    </source>
</reference>
<protein>
    <submittedName>
        <fullName evidence="4">Uncharacterized protein</fullName>
    </submittedName>
</protein>
<evidence type="ECO:0000256" key="3">
    <source>
        <dbReference type="ARBA" id="ARBA00022677"/>
    </source>
</evidence>
<dbReference type="AlphaFoldDB" id="A0AAD9R9J0"/>
<gene>
    <name evidence="4" type="ORF">KPH14_011902</name>
</gene>
<dbReference type="Proteomes" id="UP001258017">
    <property type="component" value="Unassembled WGS sequence"/>
</dbReference>
<evidence type="ECO:0000313" key="4">
    <source>
        <dbReference type="EMBL" id="KAK2575639.1"/>
    </source>
</evidence>
<reference evidence="4" key="1">
    <citation type="submission" date="2021-08" db="EMBL/GenBank/DDBJ databases">
        <authorList>
            <person name="Misof B."/>
            <person name="Oliver O."/>
            <person name="Podsiadlowski L."/>
            <person name="Donath A."/>
            <person name="Peters R."/>
            <person name="Mayer C."/>
            <person name="Rust J."/>
            <person name="Gunkel S."/>
            <person name="Lesny P."/>
            <person name="Martin S."/>
            <person name="Oeyen J.P."/>
            <person name="Petersen M."/>
            <person name="Panagiotis P."/>
            <person name="Wilbrandt J."/>
            <person name="Tanja T."/>
        </authorList>
    </citation>
    <scope>NUCLEOTIDE SEQUENCE</scope>
    <source>
        <strain evidence="4">GBR_01_08_01A</strain>
        <tissue evidence="4">Thorax + abdomen</tissue>
    </source>
</reference>
<proteinExistence type="inferred from homology"/>
<comment type="caution">
    <text evidence="4">The sequence shown here is derived from an EMBL/GenBank/DDBJ whole genome shotgun (WGS) entry which is preliminary data.</text>
</comment>
<keyword evidence="3" id="KW-0551">Lipid droplet</keyword>
<dbReference type="PANTHER" id="PTHR14024:SF49">
    <property type="entry name" value="LIPID STORAGE DROPLETS SURFACE-BINDING PROTEIN 1"/>
    <property type="match status" value="1"/>
</dbReference>
<sequence>MANSENSLEIKETPSSIVRIAYRQLSIMTGMRDLAELKAADENKLTKAEENYMVCTRRFFRLPVFVSVTSSLCHAYTTVKQSHESITTVFDSVENGLSKGAEYVSPLTNRIGETLETPLKTVDNAVCIGLDFLEEKVPSIKLPPYEIYEKMSSSVRQATSSVVNTCVILFTNIVGQMDRLEASMGKKVSDDKNNNSIEKPK</sequence>
<evidence type="ECO:0000313" key="5">
    <source>
        <dbReference type="Proteomes" id="UP001258017"/>
    </source>
</evidence>
<comment type="subcellular location">
    <subcellularLocation>
        <location evidence="1">Lipid droplet</location>
    </subcellularLocation>
</comment>